<proteinExistence type="predicted"/>
<evidence type="ECO:0000256" key="1">
    <source>
        <dbReference type="SAM" id="MobiDB-lite"/>
    </source>
</evidence>
<feature type="region of interest" description="Disordered" evidence="1">
    <location>
        <begin position="1"/>
        <end position="26"/>
    </location>
</feature>
<gene>
    <name evidence="3" type="ORF">niasHT_010518</name>
</gene>
<keyword evidence="2" id="KW-0812">Transmembrane</keyword>
<reference evidence="3 4" key="1">
    <citation type="submission" date="2024-10" db="EMBL/GenBank/DDBJ databases">
        <authorList>
            <person name="Kim D."/>
        </authorList>
    </citation>
    <scope>NUCLEOTIDE SEQUENCE [LARGE SCALE GENOMIC DNA]</scope>
    <source>
        <strain evidence="3">BH-2024</strain>
    </source>
</reference>
<dbReference type="AlphaFoldDB" id="A0ABD2L452"/>
<feature type="transmembrane region" description="Helical" evidence="2">
    <location>
        <begin position="54"/>
        <end position="80"/>
    </location>
</feature>
<protein>
    <submittedName>
        <fullName evidence="3">Uncharacterized protein</fullName>
    </submittedName>
</protein>
<evidence type="ECO:0000313" key="4">
    <source>
        <dbReference type="Proteomes" id="UP001620626"/>
    </source>
</evidence>
<feature type="compositionally biased region" description="Basic and acidic residues" evidence="1">
    <location>
        <begin position="11"/>
        <end position="20"/>
    </location>
</feature>
<accession>A0ABD2L452</accession>
<name>A0ABD2L452_9BILA</name>
<keyword evidence="2" id="KW-1133">Transmembrane helix</keyword>
<keyword evidence="4" id="KW-1185">Reference proteome</keyword>
<sequence length="116" mass="13574">MEMQHFALGRSARERNDSSNKLDLPPLHSKESVAFYRDPFNKPEHEHTLRGMELFLFTFLYVLAVCAFLALFELVLPVVWVDDQHFVEQQRREAIFNATKNCDPFKMEVISSLDIV</sequence>
<evidence type="ECO:0000256" key="2">
    <source>
        <dbReference type="SAM" id="Phobius"/>
    </source>
</evidence>
<organism evidence="3 4">
    <name type="scientific">Heterodera trifolii</name>
    <dbReference type="NCBI Taxonomy" id="157864"/>
    <lineage>
        <taxon>Eukaryota</taxon>
        <taxon>Metazoa</taxon>
        <taxon>Ecdysozoa</taxon>
        <taxon>Nematoda</taxon>
        <taxon>Chromadorea</taxon>
        <taxon>Rhabditida</taxon>
        <taxon>Tylenchina</taxon>
        <taxon>Tylenchomorpha</taxon>
        <taxon>Tylenchoidea</taxon>
        <taxon>Heteroderidae</taxon>
        <taxon>Heteroderinae</taxon>
        <taxon>Heterodera</taxon>
    </lineage>
</organism>
<evidence type="ECO:0000313" key="3">
    <source>
        <dbReference type="EMBL" id="KAL3109254.1"/>
    </source>
</evidence>
<dbReference type="Proteomes" id="UP001620626">
    <property type="component" value="Unassembled WGS sequence"/>
</dbReference>
<dbReference type="EMBL" id="JBICBT010000574">
    <property type="protein sequence ID" value="KAL3109254.1"/>
    <property type="molecule type" value="Genomic_DNA"/>
</dbReference>
<comment type="caution">
    <text evidence="3">The sequence shown here is derived from an EMBL/GenBank/DDBJ whole genome shotgun (WGS) entry which is preliminary data.</text>
</comment>
<keyword evidence="2" id="KW-0472">Membrane</keyword>